<organism evidence="2 3">
    <name type="scientific">Agrobacterium larrymoorei</name>
    <dbReference type="NCBI Taxonomy" id="160699"/>
    <lineage>
        <taxon>Bacteria</taxon>
        <taxon>Pseudomonadati</taxon>
        <taxon>Pseudomonadota</taxon>
        <taxon>Alphaproteobacteria</taxon>
        <taxon>Hyphomicrobiales</taxon>
        <taxon>Rhizobiaceae</taxon>
        <taxon>Rhizobium/Agrobacterium group</taxon>
        <taxon>Agrobacterium</taxon>
    </lineage>
</organism>
<feature type="transmembrane region" description="Helical" evidence="1">
    <location>
        <begin position="39"/>
        <end position="58"/>
    </location>
</feature>
<evidence type="ECO:0008006" key="4">
    <source>
        <dbReference type="Google" id="ProtNLM"/>
    </source>
</evidence>
<feature type="transmembrane region" description="Helical" evidence="1">
    <location>
        <begin position="14"/>
        <end position="33"/>
    </location>
</feature>
<dbReference type="RefSeq" id="WP_309771545.1">
    <property type="nucleotide sequence ID" value="NZ_JAVIZC010000003.1"/>
</dbReference>
<accession>A0AAJ2BHT4</accession>
<evidence type="ECO:0000256" key="1">
    <source>
        <dbReference type="SAM" id="Phobius"/>
    </source>
</evidence>
<keyword evidence="1" id="KW-0812">Transmembrane</keyword>
<keyword evidence="1" id="KW-1133">Transmembrane helix</keyword>
<evidence type="ECO:0000313" key="2">
    <source>
        <dbReference type="EMBL" id="MDR6103009.1"/>
    </source>
</evidence>
<evidence type="ECO:0000313" key="3">
    <source>
        <dbReference type="Proteomes" id="UP001255601"/>
    </source>
</evidence>
<reference evidence="2" key="1">
    <citation type="submission" date="2023-08" db="EMBL/GenBank/DDBJ databases">
        <title>Functional and genomic diversity of the sorghum phyllosphere microbiome.</title>
        <authorList>
            <person name="Shade A."/>
        </authorList>
    </citation>
    <scope>NUCLEOTIDE SEQUENCE</scope>
    <source>
        <strain evidence="2">SORGH_AS_0974</strain>
    </source>
</reference>
<comment type="caution">
    <text evidence="2">The sequence shown here is derived from an EMBL/GenBank/DDBJ whole genome shotgun (WGS) entry which is preliminary data.</text>
</comment>
<gene>
    <name evidence="2" type="ORF">QE369_003206</name>
</gene>
<dbReference type="AlphaFoldDB" id="A0AAJ2BHT4"/>
<dbReference type="EMBL" id="JAVIZC010000003">
    <property type="protein sequence ID" value="MDR6103009.1"/>
    <property type="molecule type" value="Genomic_DNA"/>
</dbReference>
<dbReference type="Proteomes" id="UP001255601">
    <property type="component" value="Unassembled WGS sequence"/>
</dbReference>
<name>A0AAJ2BHT4_9HYPH</name>
<sequence>MLLIDTNHPMYRPLWVRLLIVGVCAGWAVLEFINNEPFWMTVVGGIALYSAYVLLLTFKPSEPKPEEPVAPSEQD</sequence>
<proteinExistence type="predicted"/>
<keyword evidence="1" id="KW-0472">Membrane</keyword>
<protein>
    <recommendedName>
        <fullName evidence="4">DUF3329 domain-containing protein</fullName>
    </recommendedName>
</protein>